<comment type="subcellular location">
    <subcellularLocation>
        <location evidence="1">Cell membrane</location>
        <topology evidence="1">Multi-pass membrane protein</topology>
    </subcellularLocation>
</comment>
<gene>
    <name evidence="9" type="ORF">MNBD_UNCLBAC01-1164</name>
</gene>
<keyword evidence="4 7" id="KW-1133">Transmembrane helix</keyword>
<dbReference type="AlphaFoldDB" id="A0A3B1E1B7"/>
<evidence type="ECO:0000256" key="5">
    <source>
        <dbReference type="ARBA" id="ARBA00023136"/>
    </source>
</evidence>
<evidence type="ECO:0000256" key="6">
    <source>
        <dbReference type="ARBA" id="ARBA00038076"/>
    </source>
</evidence>
<evidence type="ECO:0000256" key="2">
    <source>
        <dbReference type="ARBA" id="ARBA00022475"/>
    </source>
</evidence>
<feature type="transmembrane region" description="Helical" evidence="7">
    <location>
        <begin position="247"/>
        <end position="266"/>
    </location>
</feature>
<keyword evidence="5 7" id="KW-0472">Membrane</keyword>
<evidence type="ECO:0000313" key="9">
    <source>
        <dbReference type="EMBL" id="VAX35457.1"/>
    </source>
</evidence>
<name>A0A3B1E1B7_9ZZZZ</name>
<proteinExistence type="inferred from homology"/>
<evidence type="ECO:0000256" key="4">
    <source>
        <dbReference type="ARBA" id="ARBA00022989"/>
    </source>
</evidence>
<feature type="transmembrane region" description="Helical" evidence="7">
    <location>
        <begin position="272"/>
        <end position="292"/>
    </location>
</feature>
<feature type="transmembrane region" description="Helical" evidence="7">
    <location>
        <begin position="299"/>
        <end position="321"/>
    </location>
</feature>
<evidence type="ECO:0000256" key="1">
    <source>
        <dbReference type="ARBA" id="ARBA00004651"/>
    </source>
</evidence>
<feature type="transmembrane region" description="Helical" evidence="7">
    <location>
        <begin position="15"/>
        <end position="37"/>
    </location>
</feature>
<feature type="domain" description="ABC3 transporter permease C-terminal" evidence="8">
    <location>
        <begin position="247"/>
        <end position="356"/>
    </location>
</feature>
<accession>A0A3B1E1B7</accession>
<feature type="transmembrane region" description="Helical" evidence="7">
    <location>
        <begin position="327"/>
        <end position="349"/>
    </location>
</feature>
<evidence type="ECO:0000256" key="7">
    <source>
        <dbReference type="SAM" id="Phobius"/>
    </source>
</evidence>
<sequence length="366" mass="40905">MIFWLALLEFMNKKLSFITGIGMVAVVVALCTTTELISRARESATRNEINYIGPSLRLIPSGKTVKDLAAFELGSDYFSRDYFKKINKRLARYLRAVDGRLLLKISLNGTLLPVVGINPRDVISPFDVLHRLSKNDVTLGNELSLKLGKTKGDKIIIKNKEFNIVAVLAQTASMEDLALFMPLNSLQSLFGLLNKVNEIRIFPKEGQAKMIMRKLKSKDKKVKVIYTPRGDVAEHKITGSLSEHRRVLYFIMAVIIALCLFIWSYLDLSERNIEMATVIAIGGTSMTVLEILAFKTAVVGFFGSIIGYMAGAMITLVQNYHAAVPVIWSWSLFFSISFGTVFFSIFGALPVSYSLAFQNHVKLLQE</sequence>
<keyword evidence="2" id="KW-1003">Cell membrane</keyword>
<evidence type="ECO:0000256" key="3">
    <source>
        <dbReference type="ARBA" id="ARBA00022692"/>
    </source>
</evidence>
<dbReference type="GO" id="GO:0022857">
    <property type="term" value="F:transmembrane transporter activity"/>
    <property type="evidence" value="ECO:0007669"/>
    <property type="project" value="TreeGrafter"/>
</dbReference>
<dbReference type="Pfam" id="PF02687">
    <property type="entry name" value="FtsX"/>
    <property type="match status" value="1"/>
</dbReference>
<dbReference type="GO" id="GO:0005886">
    <property type="term" value="C:plasma membrane"/>
    <property type="evidence" value="ECO:0007669"/>
    <property type="project" value="UniProtKB-SubCell"/>
</dbReference>
<keyword evidence="3 7" id="KW-0812">Transmembrane</keyword>
<dbReference type="InterPro" id="IPR050250">
    <property type="entry name" value="Macrolide_Exporter_MacB"/>
</dbReference>
<dbReference type="InterPro" id="IPR003838">
    <property type="entry name" value="ABC3_permease_C"/>
</dbReference>
<organism evidence="9">
    <name type="scientific">hydrothermal vent metagenome</name>
    <dbReference type="NCBI Taxonomy" id="652676"/>
    <lineage>
        <taxon>unclassified sequences</taxon>
        <taxon>metagenomes</taxon>
        <taxon>ecological metagenomes</taxon>
    </lineage>
</organism>
<comment type="similarity">
    <text evidence="6">Belongs to the ABC-4 integral membrane protein family.</text>
</comment>
<evidence type="ECO:0000259" key="8">
    <source>
        <dbReference type="Pfam" id="PF02687"/>
    </source>
</evidence>
<dbReference type="EMBL" id="UOGJ01000054">
    <property type="protein sequence ID" value="VAX35457.1"/>
    <property type="molecule type" value="Genomic_DNA"/>
</dbReference>
<protein>
    <recommendedName>
        <fullName evidence="8">ABC3 transporter permease C-terminal domain-containing protein</fullName>
    </recommendedName>
</protein>
<reference evidence="9" key="1">
    <citation type="submission" date="2018-06" db="EMBL/GenBank/DDBJ databases">
        <authorList>
            <person name="Zhirakovskaya E."/>
        </authorList>
    </citation>
    <scope>NUCLEOTIDE SEQUENCE</scope>
</reference>
<dbReference type="PANTHER" id="PTHR30572">
    <property type="entry name" value="MEMBRANE COMPONENT OF TRANSPORTER-RELATED"/>
    <property type="match status" value="1"/>
</dbReference>
<dbReference type="PANTHER" id="PTHR30572:SF4">
    <property type="entry name" value="ABC TRANSPORTER PERMEASE YTRF"/>
    <property type="match status" value="1"/>
</dbReference>